<protein>
    <submittedName>
        <fullName evidence="2">Uncharacterized protein</fullName>
    </submittedName>
</protein>
<feature type="region of interest" description="Disordered" evidence="1">
    <location>
        <begin position="147"/>
        <end position="289"/>
    </location>
</feature>
<feature type="compositionally biased region" description="Low complexity" evidence="1">
    <location>
        <begin position="147"/>
        <end position="184"/>
    </location>
</feature>
<dbReference type="OrthoDB" id="3795190at2759"/>
<feature type="region of interest" description="Disordered" evidence="1">
    <location>
        <begin position="369"/>
        <end position="409"/>
    </location>
</feature>
<feature type="compositionally biased region" description="Polar residues" evidence="1">
    <location>
        <begin position="1"/>
        <end position="15"/>
    </location>
</feature>
<sequence>MSTTMTFTPQHSSPLARTISPFKDPRTPPCTPGNTAQLWDEYERRAVEDAKRRETTPRSARRQAQASHLSSGTVYNFIRSHDTHSSPRPSSTKKSPQLGFDFPTRQHPQLPTEPTTVAICKTCKGPIRSTLGICEGCKKTIVLSSPAGQATPPLTPTTPAFPASDLLRSAKPTSPGTTSPTSTSPRRRAHRSSASASASTPHTFDPPIRLSSLRPPPTLQTTPRSSLDAALSRPRKASLPDAADRHHLTRKPIPTPGPTSPMTPPSTSHSRTFSHPSPSPWATARPCSLANITTPPTTAGAYYSASARHSSVSGAASSELASLPSTSPPSVCRASYSLQNTMSAWEESDSEDEEKRGLVKYWRGRRWRGSIGGGGRRASEAGGAGSGEGEGEGANANANAGSGKVGGKGRRRGFVRVISCGCDD</sequence>
<feature type="compositionally biased region" description="Low complexity" evidence="1">
    <location>
        <begin position="393"/>
        <end position="402"/>
    </location>
</feature>
<feature type="compositionally biased region" description="Low complexity" evidence="1">
    <location>
        <begin position="86"/>
        <end position="96"/>
    </location>
</feature>
<dbReference type="EMBL" id="WJXW01000006">
    <property type="protein sequence ID" value="KAF9735096.1"/>
    <property type="molecule type" value="Genomic_DNA"/>
</dbReference>
<dbReference type="AlphaFoldDB" id="A0A9P6GG74"/>
<name>A0A9P6GG74_9PLEO</name>
<evidence type="ECO:0000256" key="1">
    <source>
        <dbReference type="SAM" id="MobiDB-lite"/>
    </source>
</evidence>
<comment type="caution">
    <text evidence="2">The sequence shown here is derived from an EMBL/GenBank/DDBJ whole genome shotgun (WGS) entry which is preliminary data.</text>
</comment>
<proteinExistence type="predicted"/>
<feature type="compositionally biased region" description="Gly residues" evidence="1">
    <location>
        <begin position="370"/>
        <end position="388"/>
    </location>
</feature>
<keyword evidence="3" id="KW-1185">Reference proteome</keyword>
<feature type="compositionally biased region" description="Basic and acidic residues" evidence="1">
    <location>
        <begin position="41"/>
        <end position="56"/>
    </location>
</feature>
<evidence type="ECO:0000313" key="2">
    <source>
        <dbReference type="EMBL" id="KAF9735096.1"/>
    </source>
</evidence>
<feature type="compositionally biased region" description="Low complexity" evidence="1">
    <location>
        <begin position="192"/>
        <end position="227"/>
    </location>
</feature>
<feature type="region of interest" description="Disordered" evidence="1">
    <location>
        <begin position="1"/>
        <end position="113"/>
    </location>
</feature>
<reference evidence="2" key="1">
    <citation type="journal article" date="2020" name="Mol. Plant Microbe Interact.">
        <title>Genome Sequence of the Biocontrol Agent Coniothyrium minitans strain Conio (IMI 134523).</title>
        <authorList>
            <person name="Patel D."/>
            <person name="Shittu T.A."/>
            <person name="Baroncelli R."/>
            <person name="Muthumeenakshi S."/>
            <person name="Osborne T.H."/>
            <person name="Janganan T.K."/>
            <person name="Sreenivasaprasad S."/>
        </authorList>
    </citation>
    <scope>NUCLEOTIDE SEQUENCE</scope>
    <source>
        <strain evidence="2">Conio</strain>
    </source>
</reference>
<organism evidence="2 3">
    <name type="scientific">Paraphaeosphaeria minitans</name>
    <dbReference type="NCBI Taxonomy" id="565426"/>
    <lineage>
        <taxon>Eukaryota</taxon>
        <taxon>Fungi</taxon>
        <taxon>Dikarya</taxon>
        <taxon>Ascomycota</taxon>
        <taxon>Pezizomycotina</taxon>
        <taxon>Dothideomycetes</taxon>
        <taxon>Pleosporomycetidae</taxon>
        <taxon>Pleosporales</taxon>
        <taxon>Massarineae</taxon>
        <taxon>Didymosphaeriaceae</taxon>
        <taxon>Paraphaeosphaeria</taxon>
    </lineage>
</organism>
<feature type="compositionally biased region" description="Polar residues" evidence="1">
    <location>
        <begin position="62"/>
        <end position="74"/>
    </location>
</feature>
<gene>
    <name evidence="2" type="ORF">PMIN01_06501</name>
</gene>
<accession>A0A9P6GG74</accession>
<feature type="compositionally biased region" description="Pro residues" evidence="1">
    <location>
        <begin position="253"/>
        <end position="264"/>
    </location>
</feature>
<dbReference type="Proteomes" id="UP000756921">
    <property type="component" value="Unassembled WGS sequence"/>
</dbReference>
<evidence type="ECO:0000313" key="3">
    <source>
        <dbReference type="Proteomes" id="UP000756921"/>
    </source>
</evidence>